<accession>A0A380B5D4</accession>
<protein>
    <submittedName>
        <fullName evidence="1">Uncharacterized protein</fullName>
    </submittedName>
</protein>
<evidence type="ECO:0000313" key="1">
    <source>
        <dbReference type="EMBL" id="SUI93471.1"/>
    </source>
</evidence>
<dbReference type="AlphaFoldDB" id="A0A380B5D4"/>
<dbReference type="Proteomes" id="UP000255529">
    <property type="component" value="Unassembled WGS sequence"/>
</dbReference>
<proteinExistence type="predicted"/>
<sequence>MQPEHRPINNNEQTNFSDLTAFSLAPVTNQKCRITF</sequence>
<organism evidence="1 2">
    <name type="scientific">Serratia quinivorans</name>
    <dbReference type="NCBI Taxonomy" id="137545"/>
    <lineage>
        <taxon>Bacteria</taxon>
        <taxon>Pseudomonadati</taxon>
        <taxon>Pseudomonadota</taxon>
        <taxon>Gammaproteobacteria</taxon>
        <taxon>Enterobacterales</taxon>
        <taxon>Yersiniaceae</taxon>
        <taxon>Serratia</taxon>
    </lineage>
</organism>
<dbReference type="EMBL" id="UGYN01000002">
    <property type="protein sequence ID" value="SUI93471.1"/>
    <property type="molecule type" value="Genomic_DNA"/>
</dbReference>
<reference evidence="1 2" key="1">
    <citation type="submission" date="2018-06" db="EMBL/GenBank/DDBJ databases">
        <authorList>
            <consortium name="Pathogen Informatics"/>
            <person name="Doyle S."/>
        </authorList>
    </citation>
    <scope>NUCLEOTIDE SEQUENCE [LARGE SCALE GENOMIC DNA]</scope>
    <source>
        <strain evidence="1 2">NCTC11544</strain>
    </source>
</reference>
<name>A0A380B5D4_9GAMM</name>
<evidence type="ECO:0000313" key="2">
    <source>
        <dbReference type="Proteomes" id="UP000255529"/>
    </source>
</evidence>
<gene>
    <name evidence="1" type="ORF">NCTC11544_05760</name>
</gene>